<keyword evidence="5 8" id="KW-1133">Transmembrane helix</keyword>
<evidence type="ECO:0000256" key="7">
    <source>
        <dbReference type="RuleBase" id="RU000320"/>
    </source>
</evidence>
<evidence type="ECO:0000256" key="3">
    <source>
        <dbReference type="ARBA" id="ARBA00022475"/>
    </source>
</evidence>
<evidence type="ECO:0000256" key="2">
    <source>
        <dbReference type="ARBA" id="ARBA00005346"/>
    </source>
</evidence>
<comment type="caution">
    <text evidence="10">The sequence shown here is derived from an EMBL/GenBank/DDBJ whole genome shotgun (WGS) entry which is preliminary data.</text>
</comment>
<evidence type="ECO:0000259" key="9">
    <source>
        <dbReference type="Pfam" id="PF00361"/>
    </source>
</evidence>
<dbReference type="GO" id="GO:0005886">
    <property type="term" value="C:plasma membrane"/>
    <property type="evidence" value="ECO:0007669"/>
    <property type="project" value="UniProtKB-SubCell"/>
</dbReference>
<sequence length="493" mass="53400">MNTLPYFDPALMIALPLLAAFLIPLLKRASERIPKFVPLLILGFNLYESIALLPHSLQKPIVVIIAAWQPPLGINLTIGPLGNILALIISLVGFVVAVYNIKFVLEEPGEKYYMLFLLMITGATGMVLTGDLFNLFVFLEITSISAYALTAFIRDRNGAEAAFKYLLIGSISSTMILLGIALIYASTGTLNMADIAQKIGQVDSRITLAALILMIVGFGVESEIFPLNGWAPDAYSQAPTPVGAVFGGIVVKAGVYGLARVIYTIFSFQGVFHFILIMGIITLLMAEMSALRQKQIKRMLAFSSIGQMGLVLIALGLATQNAVAGGLFQMFNHALIKPLLFLSAGYLVYYSGSKDIGDLDGMGKIKPVTSFFFAFGAFALMGLPPLNGFWSKLIIISETVKSGYIVLAALALTGSIIEAVYYLRVVGRLYFKSPEEHVKTKYVHASAVVAMSILAGLALFAGLFPDVILHYLQPAARELMDKTQYIQAVIAIK</sequence>
<accession>A0A7V4WTT3</accession>
<feature type="transmembrane region" description="Helical" evidence="8">
    <location>
        <begin position="206"/>
        <end position="226"/>
    </location>
</feature>
<feature type="domain" description="NADH:quinone oxidoreductase/Mrp antiporter transmembrane" evidence="9">
    <location>
        <begin position="130"/>
        <end position="417"/>
    </location>
</feature>
<keyword evidence="4 7" id="KW-0812">Transmembrane</keyword>
<feature type="transmembrane region" description="Helical" evidence="8">
    <location>
        <begin position="165"/>
        <end position="186"/>
    </location>
</feature>
<feature type="transmembrane region" description="Helical" evidence="8">
    <location>
        <begin position="77"/>
        <end position="100"/>
    </location>
</feature>
<feature type="transmembrane region" description="Helical" evidence="8">
    <location>
        <begin position="371"/>
        <end position="390"/>
    </location>
</feature>
<feature type="transmembrane region" description="Helical" evidence="8">
    <location>
        <begin position="298"/>
        <end position="318"/>
    </location>
</feature>
<feature type="transmembrane region" description="Helical" evidence="8">
    <location>
        <begin position="265"/>
        <end position="286"/>
    </location>
</feature>
<keyword evidence="3" id="KW-1003">Cell membrane</keyword>
<dbReference type="AlphaFoldDB" id="A0A7V4WTT3"/>
<dbReference type="InterPro" id="IPR050586">
    <property type="entry name" value="CPA3_Na-H_Antiporter_D"/>
</dbReference>
<feature type="transmembrane region" description="Helical" evidence="8">
    <location>
        <begin position="112"/>
        <end position="129"/>
    </location>
</feature>
<dbReference type="PANTHER" id="PTHR42703">
    <property type="entry name" value="NADH DEHYDROGENASE"/>
    <property type="match status" value="1"/>
</dbReference>
<feature type="transmembrane region" description="Helical" evidence="8">
    <location>
        <begin position="6"/>
        <end position="25"/>
    </location>
</feature>
<dbReference type="InterPro" id="IPR001750">
    <property type="entry name" value="ND/Mrp_TM"/>
</dbReference>
<keyword evidence="6 8" id="KW-0472">Membrane</keyword>
<evidence type="ECO:0000256" key="6">
    <source>
        <dbReference type="ARBA" id="ARBA00023136"/>
    </source>
</evidence>
<gene>
    <name evidence="10" type="ORF">ENK44_02695</name>
</gene>
<dbReference type="EMBL" id="DRQG01000023">
    <property type="protein sequence ID" value="HGY54589.1"/>
    <property type="molecule type" value="Genomic_DNA"/>
</dbReference>
<feature type="transmembrane region" description="Helical" evidence="8">
    <location>
        <begin position="402"/>
        <end position="423"/>
    </location>
</feature>
<dbReference type="PRINTS" id="PR01434">
    <property type="entry name" value="NADHDHGNASE5"/>
</dbReference>
<feature type="transmembrane region" description="Helical" evidence="8">
    <location>
        <begin position="330"/>
        <end position="350"/>
    </location>
</feature>
<reference evidence="10" key="1">
    <citation type="journal article" date="2020" name="mSystems">
        <title>Genome- and Community-Level Interaction Insights into Carbon Utilization and Element Cycling Functions of Hydrothermarchaeota in Hydrothermal Sediment.</title>
        <authorList>
            <person name="Zhou Z."/>
            <person name="Liu Y."/>
            <person name="Xu W."/>
            <person name="Pan J."/>
            <person name="Luo Z.H."/>
            <person name="Li M."/>
        </authorList>
    </citation>
    <scope>NUCLEOTIDE SEQUENCE [LARGE SCALE GENOMIC DNA]</scope>
    <source>
        <strain evidence="10">HyVt-577</strain>
    </source>
</reference>
<feature type="transmembrane region" description="Helical" evidence="8">
    <location>
        <begin position="238"/>
        <end position="259"/>
    </location>
</feature>
<comment type="subcellular location">
    <subcellularLocation>
        <location evidence="1">Cell membrane</location>
        <topology evidence="1">Multi-pass membrane protein</topology>
    </subcellularLocation>
    <subcellularLocation>
        <location evidence="7">Membrane</location>
        <topology evidence="7">Multi-pass membrane protein</topology>
    </subcellularLocation>
</comment>
<evidence type="ECO:0000256" key="4">
    <source>
        <dbReference type="ARBA" id="ARBA00022692"/>
    </source>
</evidence>
<feature type="transmembrane region" description="Helical" evidence="8">
    <location>
        <begin position="443"/>
        <end position="464"/>
    </location>
</feature>
<protein>
    <recommendedName>
        <fullName evidence="9">NADH:quinone oxidoreductase/Mrp antiporter transmembrane domain-containing protein</fullName>
    </recommendedName>
</protein>
<evidence type="ECO:0000256" key="8">
    <source>
        <dbReference type="SAM" id="Phobius"/>
    </source>
</evidence>
<evidence type="ECO:0000256" key="1">
    <source>
        <dbReference type="ARBA" id="ARBA00004651"/>
    </source>
</evidence>
<feature type="transmembrane region" description="Helical" evidence="8">
    <location>
        <begin position="37"/>
        <end position="57"/>
    </location>
</feature>
<name>A0A7V4WTT3_CALAY</name>
<dbReference type="Proteomes" id="UP000885779">
    <property type="component" value="Unassembled WGS sequence"/>
</dbReference>
<dbReference type="PANTHER" id="PTHR42703:SF1">
    <property type="entry name" value="NA(+)_H(+) ANTIPORTER SUBUNIT D1"/>
    <property type="match status" value="1"/>
</dbReference>
<evidence type="ECO:0000313" key="10">
    <source>
        <dbReference type="EMBL" id="HGY54589.1"/>
    </source>
</evidence>
<comment type="similarity">
    <text evidence="2">Belongs to the CPA3 antiporters (TC 2.A.63) subunit D family.</text>
</comment>
<dbReference type="Pfam" id="PF00361">
    <property type="entry name" value="Proton_antipo_M"/>
    <property type="match status" value="1"/>
</dbReference>
<organism evidence="10">
    <name type="scientific">Caldithrix abyssi</name>
    <dbReference type="NCBI Taxonomy" id="187145"/>
    <lineage>
        <taxon>Bacteria</taxon>
        <taxon>Pseudomonadati</taxon>
        <taxon>Calditrichota</taxon>
        <taxon>Calditrichia</taxon>
        <taxon>Calditrichales</taxon>
        <taxon>Calditrichaceae</taxon>
        <taxon>Caldithrix</taxon>
    </lineage>
</organism>
<evidence type="ECO:0000256" key="5">
    <source>
        <dbReference type="ARBA" id="ARBA00022989"/>
    </source>
</evidence>
<proteinExistence type="inferred from homology"/>